<reference evidence="2" key="1">
    <citation type="journal article" date="2020" name="Ecol. Evol.">
        <title>Genome structure and content of the rice root-knot nematode (Meloidogyne graminicola).</title>
        <authorList>
            <person name="Phan N.T."/>
            <person name="Danchin E.G.J."/>
            <person name="Klopp C."/>
            <person name="Perfus-Barbeoch L."/>
            <person name="Kozlowski D.K."/>
            <person name="Koutsovoulos G.D."/>
            <person name="Lopez-Roques C."/>
            <person name="Bouchez O."/>
            <person name="Zahm M."/>
            <person name="Besnard G."/>
            <person name="Bellafiore S."/>
        </authorList>
    </citation>
    <scope>NUCLEOTIDE SEQUENCE</scope>
    <source>
        <strain evidence="2">VN-18</strain>
    </source>
</reference>
<evidence type="ECO:0000313" key="2">
    <source>
        <dbReference type="EMBL" id="KAF7637587.1"/>
    </source>
</evidence>
<dbReference type="Proteomes" id="UP000605970">
    <property type="component" value="Unassembled WGS sequence"/>
</dbReference>
<feature type="transmembrane region" description="Helical" evidence="1">
    <location>
        <begin position="14"/>
        <end position="33"/>
    </location>
</feature>
<keyword evidence="1" id="KW-0812">Transmembrane</keyword>
<protein>
    <submittedName>
        <fullName evidence="2">Uncharacterized protein</fullName>
    </submittedName>
</protein>
<dbReference type="EMBL" id="JABEBT010000018">
    <property type="protein sequence ID" value="KAF7637587.1"/>
    <property type="molecule type" value="Genomic_DNA"/>
</dbReference>
<keyword evidence="1" id="KW-0472">Membrane</keyword>
<keyword evidence="1" id="KW-1133">Transmembrane helix</keyword>
<evidence type="ECO:0000313" key="3">
    <source>
        <dbReference type="Proteomes" id="UP000605970"/>
    </source>
</evidence>
<name>A0A8S9ZWB2_9BILA</name>
<sequence>MLCFRTLEFYDHNLFLQTLYYLYGFFIILNYTIEDGRGGLLHGHFLYNSKRPSSSHCVDGRTY</sequence>
<keyword evidence="3" id="KW-1185">Reference proteome</keyword>
<accession>A0A8S9ZWB2</accession>
<organism evidence="2 3">
    <name type="scientific">Meloidogyne graminicola</name>
    <dbReference type="NCBI Taxonomy" id="189291"/>
    <lineage>
        <taxon>Eukaryota</taxon>
        <taxon>Metazoa</taxon>
        <taxon>Ecdysozoa</taxon>
        <taxon>Nematoda</taxon>
        <taxon>Chromadorea</taxon>
        <taxon>Rhabditida</taxon>
        <taxon>Tylenchina</taxon>
        <taxon>Tylenchomorpha</taxon>
        <taxon>Tylenchoidea</taxon>
        <taxon>Meloidogynidae</taxon>
        <taxon>Meloidogyninae</taxon>
        <taxon>Meloidogyne</taxon>
    </lineage>
</organism>
<dbReference type="AlphaFoldDB" id="A0A8S9ZWB2"/>
<comment type="caution">
    <text evidence="2">The sequence shown here is derived from an EMBL/GenBank/DDBJ whole genome shotgun (WGS) entry which is preliminary data.</text>
</comment>
<proteinExistence type="predicted"/>
<dbReference type="OrthoDB" id="5901318at2759"/>
<gene>
    <name evidence="2" type="ORF">Mgra_00002846</name>
</gene>
<evidence type="ECO:0000256" key="1">
    <source>
        <dbReference type="SAM" id="Phobius"/>
    </source>
</evidence>